<sequence length="212" mass="22841">MAWTVRVNGVEKVAYGTLRPDYFVDNMVIMSETGALGPGSSNAALRAHTAPVVELEMNTEIDAQVGQPVTLSARVTDDGLPRRSGGGLFGGGGGLPVTDDGTLNLNRALRPPSRITVQKVNGLHMTWHIYRAPVAGGASFNPAQIATWEDTRPYSNSPWASSWVAPDLPEDDRWVTEVTFHQPGTYVLQGRADDGGLFTDSRVTVRVSRPVL</sequence>
<organism evidence="1">
    <name type="scientific">marine metagenome</name>
    <dbReference type="NCBI Taxonomy" id="408172"/>
    <lineage>
        <taxon>unclassified sequences</taxon>
        <taxon>metagenomes</taxon>
        <taxon>ecological metagenomes</taxon>
    </lineage>
</organism>
<evidence type="ECO:0000313" key="1">
    <source>
        <dbReference type="EMBL" id="SUZ58992.1"/>
    </source>
</evidence>
<proteinExistence type="predicted"/>
<protein>
    <submittedName>
        <fullName evidence="1">Uncharacterized protein</fullName>
    </submittedName>
</protein>
<dbReference type="AlphaFoldDB" id="A0A381NWJ5"/>
<reference evidence="1" key="1">
    <citation type="submission" date="2018-05" db="EMBL/GenBank/DDBJ databases">
        <authorList>
            <person name="Lanie J.A."/>
            <person name="Ng W.-L."/>
            <person name="Kazmierczak K.M."/>
            <person name="Andrzejewski T.M."/>
            <person name="Davidsen T.M."/>
            <person name="Wayne K.J."/>
            <person name="Tettelin H."/>
            <person name="Glass J.I."/>
            <person name="Rusch D."/>
            <person name="Podicherti R."/>
            <person name="Tsui H.-C.T."/>
            <person name="Winkler M.E."/>
        </authorList>
    </citation>
    <scope>NUCLEOTIDE SEQUENCE</scope>
</reference>
<dbReference type="EMBL" id="UINC01000654">
    <property type="protein sequence ID" value="SUZ58992.1"/>
    <property type="molecule type" value="Genomic_DNA"/>
</dbReference>
<gene>
    <name evidence="1" type="ORF">METZ01_LOCUS11846</name>
</gene>
<name>A0A381NWJ5_9ZZZZ</name>
<accession>A0A381NWJ5</accession>